<sequence>MALRWNKENIIFDSLHEADVWADSIGNEIYARLYDGYDTPDYKIAYSLAFRLAEMKEFRVITEISIDKETRYKVWVISA</sequence>
<organism evidence="1 2">
    <name type="scientific">Lysinibacillus capsici</name>
    <dbReference type="NCBI Taxonomy" id="2115968"/>
    <lineage>
        <taxon>Bacteria</taxon>
        <taxon>Bacillati</taxon>
        <taxon>Bacillota</taxon>
        <taxon>Bacilli</taxon>
        <taxon>Bacillales</taxon>
        <taxon>Bacillaceae</taxon>
        <taxon>Lysinibacillus</taxon>
    </lineage>
</organism>
<evidence type="ECO:0000313" key="2">
    <source>
        <dbReference type="Proteomes" id="UP001244564"/>
    </source>
</evidence>
<protein>
    <recommendedName>
        <fullName evidence="3">Phage protein</fullName>
    </recommendedName>
</protein>
<dbReference type="GeneID" id="74905174"/>
<accession>A0ABY8KMK1</accession>
<evidence type="ECO:0000313" key="1">
    <source>
        <dbReference type="EMBL" id="WGF39016.1"/>
    </source>
</evidence>
<dbReference type="RefSeq" id="WP_004224260.1">
    <property type="nucleotide sequence ID" value="NZ_CP061203.1"/>
</dbReference>
<gene>
    <name evidence="1" type="ORF">QBO96_01795</name>
</gene>
<dbReference type="Proteomes" id="UP001244564">
    <property type="component" value="Chromosome"/>
</dbReference>
<proteinExistence type="predicted"/>
<dbReference type="EMBL" id="CP122283">
    <property type="protein sequence ID" value="WGF39016.1"/>
    <property type="molecule type" value="Genomic_DNA"/>
</dbReference>
<keyword evidence="2" id="KW-1185">Reference proteome</keyword>
<reference evidence="1 2" key="1">
    <citation type="submission" date="2023-04" db="EMBL/GenBank/DDBJ databases">
        <title>Genomic of Lysinibacillus capsici TSBLM.</title>
        <authorList>
            <person name="Hu X.S."/>
            <person name="Yu C.H."/>
        </authorList>
    </citation>
    <scope>NUCLEOTIDE SEQUENCE [LARGE SCALE GENOMIC DNA]</scope>
    <source>
        <strain evidence="1 2">TSBLM</strain>
    </source>
</reference>
<evidence type="ECO:0008006" key="3">
    <source>
        <dbReference type="Google" id="ProtNLM"/>
    </source>
</evidence>
<name>A0ABY8KMK1_9BACI</name>